<feature type="transmembrane region" description="Helical" evidence="1">
    <location>
        <begin position="6"/>
        <end position="27"/>
    </location>
</feature>
<gene>
    <name evidence="2" type="ORF">CCS01_22375</name>
</gene>
<dbReference type="RefSeq" id="WP_104521040.1">
    <property type="nucleotide sequence ID" value="NZ_NHRY01000232.1"/>
</dbReference>
<dbReference type="EMBL" id="NHRY01000232">
    <property type="protein sequence ID" value="PPQ29143.1"/>
    <property type="molecule type" value="Genomic_DNA"/>
</dbReference>
<evidence type="ECO:0000313" key="3">
    <source>
        <dbReference type="Proteomes" id="UP000239724"/>
    </source>
</evidence>
<accession>A0A2S6N3F6</accession>
<keyword evidence="1" id="KW-0472">Membrane</keyword>
<keyword evidence="1" id="KW-1133">Transmembrane helix</keyword>
<comment type="caution">
    <text evidence="2">The sequence shown here is derived from an EMBL/GenBank/DDBJ whole genome shotgun (WGS) entry which is preliminary data.</text>
</comment>
<proteinExistence type="predicted"/>
<dbReference type="AlphaFoldDB" id="A0A2S6N3F6"/>
<dbReference type="Proteomes" id="UP000239724">
    <property type="component" value="Unassembled WGS sequence"/>
</dbReference>
<organism evidence="2 3">
    <name type="scientific">Rhodopila globiformis</name>
    <name type="common">Rhodopseudomonas globiformis</name>
    <dbReference type="NCBI Taxonomy" id="1071"/>
    <lineage>
        <taxon>Bacteria</taxon>
        <taxon>Pseudomonadati</taxon>
        <taxon>Pseudomonadota</taxon>
        <taxon>Alphaproteobacteria</taxon>
        <taxon>Acetobacterales</taxon>
        <taxon>Acetobacteraceae</taxon>
        <taxon>Rhodopila</taxon>
    </lineage>
</organism>
<protein>
    <submittedName>
        <fullName evidence="2">Uncharacterized protein</fullName>
    </submittedName>
</protein>
<reference evidence="2 3" key="1">
    <citation type="journal article" date="2018" name="Arch. Microbiol.">
        <title>New insights into the metabolic potential of the phototrophic purple bacterium Rhodopila globiformis DSM 161(T) from its draft genome sequence and evidence for a vanadium-dependent nitrogenase.</title>
        <authorList>
            <person name="Imhoff J.F."/>
            <person name="Rahn T."/>
            <person name="Kunzel S."/>
            <person name="Neulinger S.C."/>
        </authorList>
    </citation>
    <scope>NUCLEOTIDE SEQUENCE [LARGE SCALE GENOMIC DNA]</scope>
    <source>
        <strain evidence="2 3">DSM 161</strain>
    </source>
</reference>
<keyword evidence="1" id="KW-0812">Transmembrane</keyword>
<evidence type="ECO:0000256" key="1">
    <source>
        <dbReference type="SAM" id="Phobius"/>
    </source>
</evidence>
<name>A0A2S6N3F6_RHOGL</name>
<evidence type="ECO:0000313" key="2">
    <source>
        <dbReference type="EMBL" id="PPQ29143.1"/>
    </source>
</evidence>
<keyword evidence="3" id="KW-1185">Reference proteome</keyword>
<sequence length="135" mass="14361">MKPDKHLVGALGIILTTMALIALTWIGTLRSIQAQRMETAARVNATLSNQTLTLSQQINRQLLALDQTPGMFAAAWQADPAGYGMAALETRLRMILAAVHAGDMMALTAASVAAVEADLTEATRLLRDAVSMEAV</sequence>